<dbReference type="InterPro" id="IPR036291">
    <property type="entry name" value="NAD(P)-bd_dom_sf"/>
</dbReference>
<dbReference type="EMBL" id="CP015902">
    <property type="protein sequence ID" value="ARE21298.1"/>
    <property type="molecule type" value="Genomic_DNA"/>
</dbReference>
<reference evidence="9 10" key="3">
    <citation type="journal article" date="2017" name="BMC Genomics">
        <title>Comparative and functional genomics of the Lactococcus lactis taxon; insights into evolution and niche adaptation.</title>
        <authorList>
            <person name="Kelleher P."/>
            <person name="Bottacini F."/>
            <person name="Mahony J."/>
            <person name="Kilcawley K.N."/>
            <person name="van Sinderen D."/>
        </authorList>
    </citation>
    <scope>NUCLEOTIDE SEQUENCE [LARGE SCALE GENOMIC DNA]</scope>
    <source>
        <strain evidence="4 10">UC06</strain>
        <strain evidence="3 9">UC11</strain>
    </source>
</reference>
<evidence type="ECO:0000256" key="1">
    <source>
        <dbReference type="ARBA" id="ARBA00023002"/>
    </source>
</evidence>
<dbReference type="Proteomes" id="UP000031847">
    <property type="component" value="Unassembled WGS sequence"/>
</dbReference>
<dbReference type="AlphaFoldDB" id="A0A0A7T2S8"/>
<reference evidence="8" key="2">
    <citation type="submission" date="2015-10" db="EMBL/GenBank/DDBJ databases">
        <title>Draft Genome Sequences of 11 Lactococcus lactis subspecies cremoris strains.</title>
        <authorList>
            <person name="Wels M."/>
            <person name="Backus L."/>
            <person name="Boekhorst J."/>
            <person name="Dijkstra A."/>
            <person name="Beerthuizen M."/>
            <person name="Kelly W."/>
            <person name="Siezen R."/>
            <person name="Bachmann H."/>
            <person name="Van Hijum S."/>
        </authorList>
    </citation>
    <scope>NUCLEOTIDE SEQUENCE [LARGE SCALE GENOMIC DNA]</scope>
    <source>
        <strain evidence="8">LMG9449</strain>
    </source>
</reference>
<protein>
    <submittedName>
        <fullName evidence="3 5">Dinucleotide-binding enzyme</fullName>
    </submittedName>
    <submittedName>
        <fullName evidence="4">NADPH-dependent F420 reductase</fullName>
    </submittedName>
    <submittedName>
        <fullName evidence="6">Nucleoside-diphosphate-sugar epimerase</fullName>
    </submittedName>
</protein>
<dbReference type="InterPro" id="IPR028939">
    <property type="entry name" value="P5C_Rdtase_cat_N"/>
</dbReference>
<dbReference type="Proteomes" id="UP000053612">
    <property type="component" value="Unassembled WGS sequence"/>
</dbReference>
<evidence type="ECO:0000313" key="6">
    <source>
        <dbReference type="EMBL" id="KSU20518.1"/>
    </source>
</evidence>
<dbReference type="PANTHER" id="PTHR14239:SF10">
    <property type="entry name" value="REDUCTASE"/>
    <property type="match status" value="1"/>
</dbReference>
<keyword evidence="1" id="KW-0560">Oxidoreductase</keyword>
<dbReference type="SUPFAM" id="SSF51735">
    <property type="entry name" value="NAD(P)-binding Rossmann-fold domains"/>
    <property type="match status" value="1"/>
</dbReference>
<evidence type="ECO:0000313" key="4">
    <source>
        <dbReference type="EMBL" id="ARE21298.1"/>
    </source>
</evidence>
<dbReference type="GO" id="GO:0016491">
    <property type="term" value="F:oxidoreductase activity"/>
    <property type="evidence" value="ECO:0007669"/>
    <property type="project" value="UniProtKB-KW"/>
</dbReference>
<organism evidence="5 7">
    <name type="scientific">Lactococcus lactis subsp. lactis</name>
    <name type="common">Streptococcus lactis</name>
    <dbReference type="NCBI Taxonomy" id="1360"/>
    <lineage>
        <taxon>Bacteria</taxon>
        <taxon>Bacillati</taxon>
        <taxon>Bacillota</taxon>
        <taxon>Bacilli</taxon>
        <taxon>Lactobacillales</taxon>
        <taxon>Streptococcaceae</taxon>
        <taxon>Lactococcus</taxon>
    </lineage>
</organism>
<evidence type="ECO:0000313" key="9">
    <source>
        <dbReference type="Proteomes" id="UP000192067"/>
    </source>
</evidence>
<evidence type="ECO:0000313" key="3">
    <source>
        <dbReference type="EMBL" id="ARE13897.1"/>
    </source>
</evidence>
<reference evidence="5 7" key="1">
    <citation type="submission" date="2015-01" db="EMBL/GenBank/DDBJ databases">
        <title>Lactococcus lactis subsp.lactis JCM 5805 whole genome shotgun sequence.</title>
        <authorList>
            <person name="Fujii T."/>
            <person name="Tomita Y."/>
            <person name="Ikushima S."/>
            <person name="Fujiwara D."/>
        </authorList>
    </citation>
    <scope>NUCLEOTIDE SEQUENCE [LARGE SCALE GENOMIC DNA]</scope>
    <source>
        <strain evidence="5 7">JCM 5805</strain>
    </source>
</reference>
<evidence type="ECO:0000313" key="10">
    <source>
        <dbReference type="Proteomes" id="UP000192095"/>
    </source>
</evidence>
<reference evidence="4" key="5">
    <citation type="submission" date="2023-07" db="EMBL/GenBank/DDBJ databases">
        <authorList>
            <person name="McDonnell B."/>
        </authorList>
    </citation>
    <scope>NUCLEOTIDE SEQUENCE</scope>
    <source>
        <strain evidence="4">UC06</strain>
    </source>
</reference>
<feature type="domain" description="Pyrroline-5-carboxylate reductase catalytic N-terminal" evidence="2">
    <location>
        <begin position="38"/>
        <end position="74"/>
    </location>
</feature>
<dbReference type="PATRIC" id="fig|1360.109.peg.969"/>
<accession>A0A0A7T2S8</accession>
<dbReference type="PANTHER" id="PTHR14239">
    <property type="entry name" value="DUDULIN-RELATED"/>
    <property type="match status" value="1"/>
</dbReference>
<dbReference type="Gene3D" id="3.40.50.720">
    <property type="entry name" value="NAD(P)-binding Rossmann-like Domain"/>
    <property type="match status" value="1"/>
</dbReference>
<dbReference type="InterPro" id="IPR051267">
    <property type="entry name" value="STEAP_metalloreductase"/>
</dbReference>
<reference evidence="6" key="4">
    <citation type="journal article" date="2017" name="Genome Announc.">
        <title>Draft Genome Sequences of 24 Lactococcus lactis Strains.</title>
        <authorList>
            <person name="Backus L."/>
            <person name="Wels M."/>
            <person name="Boekhorst J."/>
            <person name="Dijkstra A.R."/>
            <person name="Beerthuyzen M."/>
            <person name="Kelly W.J."/>
            <person name="Siezen R.J."/>
            <person name="van Hijum S.A."/>
            <person name="Bachmann H."/>
        </authorList>
    </citation>
    <scope>NUCLEOTIDE SEQUENCE</scope>
    <source>
        <strain evidence="6">LMG9447</strain>
    </source>
</reference>
<dbReference type="Proteomes" id="UP000192095">
    <property type="component" value="Chromosome"/>
</dbReference>
<dbReference type="EMBL" id="BBSI01000033">
    <property type="protein sequence ID" value="GAM80935.1"/>
    <property type="molecule type" value="Genomic_DNA"/>
</dbReference>
<evidence type="ECO:0000313" key="5">
    <source>
        <dbReference type="EMBL" id="GAM80935.1"/>
    </source>
</evidence>
<dbReference type="EMBL" id="LKLS01000064">
    <property type="protein sequence ID" value="KSU20518.1"/>
    <property type="molecule type" value="Genomic_DNA"/>
</dbReference>
<dbReference type="RefSeq" id="WP_023189657.1">
    <property type="nucleotide sequence ID" value="NZ_BAABQR010000006.1"/>
</dbReference>
<evidence type="ECO:0000313" key="8">
    <source>
        <dbReference type="Proteomes" id="UP000053612"/>
    </source>
</evidence>
<evidence type="ECO:0000259" key="2">
    <source>
        <dbReference type="Pfam" id="PF03807"/>
    </source>
</evidence>
<sequence>MATISIFGKGKMGKAIGDNFSSSGNKVNYILSNSAKTELGEIVVLAVPYVAIAGIIQEYSTDLQGKVIIDITNPVDFTTFDSLLVPSDTSAAALIAKQLPNSMIVKAFNTTFSDTLATKKVANEHQTTVLLASDSQEAKETIIKSLENSGLSLLDAGSLKRARELEAIGFLQITLAASEKISWDGGFGIFK</sequence>
<gene>
    <name evidence="5" type="ORF">JCM5805K_2051</name>
    <name evidence="4" type="ORF">LLUC06_1755</name>
    <name evidence="3" type="ORF">LLUC11_1568</name>
    <name evidence="6" type="ORF">LMG9449_0624</name>
</gene>
<name>A0A0A7T2S8_LACLL</name>
<dbReference type="Proteomes" id="UP000192067">
    <property type="component" value="Chromosome"/>
</dbReference>
<proteinExistence type="predicted"/>
<evidence type="ECO:0000313" key="7">
    <source>
        <dbReference type="Proteomes" id="UP000031847"/>
    </source>
</evidence>
<dbReference type="EMBL" id="CP015904">
    <property type="protein sequence ID" value="ARE13897.1"/>
    <property type="molecule type" value="Genomic_DNA"/>
</dbReference>
<dbReference type="Pfam" id="PF03807">
    <property type="entry name" value="F420_oxidored"/>
    <property type="match status" value="1"/>
</dbReference>